<dbReference type="EMBL" id="BAAAHK010000013">
    <property type="protein sequence ID" value="GAA0952512.1"/>
    <property type="molecule type" value="Genomic_DNA"/>
</dbReference>
<name>A0ABN1R6I0_9ACTN</name>
<dbReference type="Proteomes" id="UP001500542">
    <property type="component" value="Unassembled WGS sequence"/>
</dbReference>
<dbReference type="InterPro" id="IPR025164">
    <property type="entry name" value="Toastrack_DUF4097"/>
</dbReference>
<proteinExistence type="predicted"/>
<reference evidence="2 3" key="1">
    <citation type="journal article" date="2019" name="Int. J. Syst. Evol. Microbiol.">
        <title>The Global Catalogue of Microorganisms (GCM) 10K type strain sequencing project: providing services to taxonomists for standard genome sequencing and annotation.</title>
        <authorList>
            <consortium name="The Broad Institute Genomics Platform"/>
            <consortium name="The Broad Institute Genome Sequencing Center for Infectious Disease"/>
            <person name="Wu L."/>
            <person name="Ma J."/>
        </authorList>
    </citation>
    <scope>NUCLEOTIDE SEQUENCE [LARGE SCALE GENOMIC DNA]</scope>
    <source>
        <strain evidence="2 3">JCM 10977</strain>
    </source>
</reference>
<gene>
    <name evidence="2" type="ORF">GCM10009554_55600</name>
</gene>
<sequence length="235" mass="24072">MSLTGAQRRLLTLGLIPVIALVLGGGAVTVATIRGKVDYDVSSAYALPRNGVSIVTDVPVTVTPSTDDKVHVTVGGTYTKLEPSVDVRKSAGEELQISTACRGSGCRIDLTVRVPRAASVKLTTSGVSVDLVGLAGDVRLVVGNGSINAVQLQSQQVSVNARNGSVDLSFDSPPRNVVANTTNGSVQLLVPTGSYAIDAAALNGSTQLDLPNELGAERQLHVRTTGGSITVAASD</sequence>
<dbReference type="Gene3D" id="2.160.20.120">
    <property type="match status" value="1"/>
</dbReference>
<evidence type="ECO:0000259" key="1">
    <source>
        <dbReference type="Pfam" id="PF13349"/>
    </source>
</evidence>
<protein>
    <recommendedName>
        <fullName evidence="1">DUF4097 domain-containing protein</fullName>
    </recommendedName>
</protein>
<accession>A0ABN1R6I0</accession>
<dbReference type="Pfam" id="PF13349">
    <property type="entry name" value="DUF4097"/>
    <property type="match status" value="1"/>
</dbReference>
<keyword evidence="3" id="KW-1185">Reference proteome</keyword>
<evidence type="ECO:0000313" key="2">
    <source>
        <dbReference type="EMBL" id="GAA0952512.1"/>
    </source>
</evidence>
<feature type="domain" description="DUF4097" evidence="1">
    <location>
        <begin position="119"/>
        <end position="217"/>
    </location>
</feature>
<dbReference type="RefSeq" id="WP_343976318.1">
    <property type="nucleotide sequence ID" value="NZ_BAAAHK010000013.1"/>
</dbReference>
<comment type="caution">
    <text evidence="2">The sequence shown here is derived from an EMBL/GenBank/DDBJ whole genome shotgun (WGS) entry which is preliminary data.</text>
</comment>
<evidence type="ECO:0000313" key="3">
    <source>
        <dbReference type="Proteomes" id="UP001500542"/>
    </source>
</evidence>
<organism evidence="2 3">
    <name type="scientific">Kribbella koreensis</name>
    <dbReference type="NCBI Taxonomy" id="57909"/>
    <lineage>
        <taxon>Bacteria</taxon>
        <taxon>Bacillati</taxon>
        <taxon>Actinomycetota</taxon>
        <taxon>Actinomycetes</taxon>
        <taxon>Propionibacteriales</taxon>
        <taxon>Kribbellaceae</taxon>
        <taxon>Kribbella</taxon>
    </lineage>
</organism>